<keyword evidence="2" id="KW-1185">Reference proteome</keyword>
<accession>A0ABR4FW18</accession>
<dbReference type="Proteomes" id="UP001610563">
    <property type="component" value="Unassembled WGS sequence"/>
</dbReference>
<sequence length="181" mass="20054">MNGLPSRDCSYCRIRWALPSSETHGSRRKFWHTVNSLLACTNTNGYRPPDNFARSLSRFGKTWRYARKRRKVSGWLRENSGTHRYIVRYTTAAKASSGSRIAGWLGALPLLGAAALRGAARAGVAGRTQTRVLKSGAVIVPLLACAVLGVKGKTGRLKSPRIRIRFHIVFDRRKMTSLVGT</sequence>
<name>A0ABR4FW18_9EURO</name>
<gene>
    <name evidence="1" type="ORF">BJX66DRAFT_310922</name>
</gene>
<dbReference type="EMBL" id="JBFTWV010000097">
    <property type="protein sequence ID" value="KAL2787409.1"/>
    <property type="molecule type" value="Genomic_DNA"/>
</dbReference>
<evidence type="ECO:0000313" key="2">
    <source>
        <dbReference type="Proteomes" id="UP001610563"/>
    </source>
</evidence>
<reference evidence="1 2" key="1">
    <citation type="submission" date="2024-07" db="EMBL/GenBank/DDBJ databases">
        <title>Section-level genome sequencing and comparative genomics of Aspergillus sections Usti and Cavernicolus.</title>
        <authorList>
            <consortium name="Lawrence Berkeley National Laboratory"/>
            <person name="Nybo J.L."/>
            <person name="Vesth T.C."/>
            <person name="Theobald S."/>
            <person name="Frisvad J.C."/>
            <person name="Larsen T.O."/>
            <person name="Kjaerboelling I."/>
            <person name="Rothschild-Mancinelli K."/>
            <person name="Lyhne E.K."/>
            <person name="Kogle M.E."/>
            <person name="Barry K."/>
            <person name="Clum A."/>
            <person name="Na H."/>
            <person name="Ledsgaard L."/>
            <person name="Lin J."/>
            <person name="Lipzen A."/>
            <person name="Kuo A."/>
            <person name="Riley R."/>
            <person name="Mondo S."/>
            <person name="Labutti K."/>
            <person name="Haridas S."/>
            <person name="Pangalinan J."/>
            <person name="Salamov A.A."/>
            <person name="Simmons B.A."/>
            <person name="Magnuson J.K."/>
            <person name="Chen J."/>
            <person name="Drula E."/>
            <person name="Henrissat B."/>
            <person name="Wiebenga A."/>
            <person name="Lubbers R.J."/>
            <person name="Gomes A.C."/>
            <person name="Makela M.R."/>
            <person name="Stajich J."/>
            <person name="Grigoriev I.V."/>
            <person name="Mortensen U.H."/>
            <person name="De Vries R.P."/>
            <person name="Baker S.E."/>
            <person name="Andersen M.R."/>
        </authorList>
    </citation>
    <scope>NUCLEOTIDE SEQUENCE [LARGE SCALE GENOMIC DNA]</scope>
    <source>
        <strain evidence="1 2">CBS 209.92</strain>
    </source>
</reference>
<proteinExistence type="predicted"/>
<organism evidence="1 2">
    <name type="scientific">Aspergillus keveii</name>
    <dbReference type="NCBI Taxonomy" id="714993"/>
    <lineage>
        <taxon>Eukaryota</taxon>
        <taxon>Fungi</taxon>
        <taxon>Dikarya</taxon>
        <taxon>Ascomycota</taxon>
        <taxon>Pezizomycotina</taxon>
        <taxon>Eurotiomycetes</taxon>
        <taxon>Eurotiomycetidae</taxon>
        <taxon>Eurotiales</taxon>
        <taxon>Aspergillaceae</taxon>
        <taxon>Aspergillus</taxon>
        <taxon>Aspergillus subgen. Nidulantes</taxon>
    </lineage>
</organism>
<comment type="caution">
    <text evidence="1">The sequence shown here is derived from an EMBL/GenBank/DDBJ whole genome shotgun (WGS) entry which is preliminary data.</text>
</comment>
<protein>
    <submittedName>
        <fullName evidence="1">Uncharacterized protein</fullName>
    </submittedName>
</protein>
<evidence type="ECO:0000313" key="1">
    <source>
        <dbReference type="EMBL" id="KAL2787409.1"/>
    </source>
</evidence>